<dbReference type="InterPro" id="IPR003829">
    <property type="entry name" value="Pirin_N_dom"/>
</dbReference>
<feature type="binding site" evidence="2">
    <location>
        <position position="60"/>
    </location>
    <ligand>
        <name>Fe cation</name>
        <dbReference type="ChEBI" id="CHEBI:24875"/>
    </ligand>
</feature>
<comment type="cofactor">
    <cofactor evidence="2">
        <name>Fe cation</name>
        <dbReference type="ChEBI" id="CHEBI:24875"/>
    </cofactor>
    <text evidence="2">Binds 1 Fe cation per subunit.</text>
</comment>
<keyword evidence="2" id="KW-0479">Metal-binding</keyword>
<dbReference type="GO" id="GO:0046872">
    <property type="term" value="F:metal ion binding"/>
    <property type="evidence" value="ECO:0007669"/>
    <property type="project" value="UniProtKB-KW"/>
</dbReference>
<comment type="similarity">
    <text evidence="1 3">Belongs to the pirin family.</text>
</comment>
<dbReference type="AlphaFoldDB" id="A0A317DZD5"/>
<dbReference type="SUPFAM" id="SSF51182">
    <property type="entry name" value="RmlC-like cupins"/>
    <property type="match status" value="1"/>
</dbReference>
<dbReference type="CDD" id="cd02909">
    <property type="entry name" value="cupin_pirin_N"/>
    <property type="match status" value="1"/>
</dbReference>
<dbReference type="InterPro" id="IPR008778">
    <property type="entry name" value="Pirin_C_dom"/>
</dbReference>
<gene>
    <name evidence="6" type="ORF">DKG74_17420</name>
</gene>
<feature type="binding site" evidence="2">
    <location>
        <position position="102"/>
    </location>
    <ligand>
        <name>Fe cation</name>
        <dbReference type="ChEBI" id="CHEBI:24875"/>
    </ligand>
</feature>
<evidence type="ECO:0000256" key="3">
    <source>
        <dbReference type="RuleBase" id="RU003457"/>
    </source>
</evidence>
<evidence type="ECO:0000256" key="1">
    <source>
        <dbReference type="ARBA" id="ARBA00008416"/>
    </source>
</evidence>
<dbReference type="OrthoDB" id="9780903at2"/>
<dbReference type="Pfam" id="PF02678">
    <property type="entry name" value="Pirin"/>
    <property type="match status" value="1"/>
</dbReference>
<comment type="caution">
    <text evidence="6">The sequence shown here is derived from an EMBL/GenBank/DDBJ whole genome shotgun (WGS) entry which is preliminary data.</text>
</comment>
<dbReference type="Gene3D" id="2.60.120.10">
    <property type="entry name" value="Jelly Rolls"/>
    <property type="match status" value="2"/>
</dbReference>
<feature type="domain" description="Pirin C-terminal" evidence="5">
    <location>
        <begin position="177"/>
        <end position="275"/>
    </location>
</feature>
<dbReference type="PANTHER" id="PTHR13903:SF8">
    <property type="entry name" value="PIRIN"/>
    <property type="match status" value="1"/>
</dbReference>
<name>A0A317DZD5_9PROT</name>
<dbReference type="InterPro" id="IPR011051">
    <property type="entry name" value="RmlC_Cupin_sf"/>
</dbReference>
<evidence type="ECO:0000259" key="5">
    <source>
        <dbReference type="Pfam" id="PF05726"/>
    </source>
</evidence>
<proteinExistence type="inferred from homology"/>
<dbReference type="PIRSF" id="PIRSF006232">
    <property type="entry name" value="Pirin"/>
    <property type="match status" value="1"/>
</dbReference>
<protein>
    <recommendedName>
        <fullName evidence="8">Pirin family protein</fullName>
    </recommendedName>
</protein>
<organism evidence="6 7">
    <name type="scientific">Zavarzinia aquatilis</name>
    <dbReference type="NCBI Taxonomy" id="2211142"/>
    <lineage>
        <taxon>Bacteria</taxon>
        <taxon>Pseudomonadati</taxon>
        <taxon>Pseudomonadota</taxon>
        <taxon>Alphaproteobacteria</taxon>
        <taxon>Rhodospirillales</taxon>
        <taxon>Zavarziniaceae</taxon>
        <taxon>Zavarzinia</taxon>
    </lineage>
</organism>
<dbReference type="EMBL" id="QGLE01000012">
    <property type="protein sequence ID" value="PWR19260.1"/>
    <property type="molecule type" value="Genomic_DNA"/>
</dbReference>
<dbReference type="InterPro" id="IPR014710">
    <property type="entry name" value="RmlC-like_jellyroll"/>
</dbReference>
<dbReference type="Pfam" id="PF05726">
    <property type="entry name" value="Pirin_C"/>
    <property type="match status" value="1"/>
</dbReference>
<feature type="binding site" evidence="2">
    <location>
        <position position="104"/>
    </location>
    <ligand>
        <name>Fe cation</name>
        <dbReference type="ChEBI" id="CHEBI:24875"/>
    </ligand>
</feature>
<evidence type="ECO:0000256" key="2">
    <source>
        <dbReference type="PIRSR" id="PIRSR006232-1"/>
    </source>
</evidence>
<evidence type="ECO:0000313" key="7">
    <source>
        <dbReference type="Proteomes" id="UP000245461"/>
    </source>
</evidence>
<evidence type="ECO:0000259" key="4">
    <source>
        <dbReference type="Pfam" id="PF02678"/>
    </source>
</evidence>
<dbReference type="InterPro" id="IPR012093">
    <property type="entry name" value="Pirin"/>
</dbReference>
<dbReference type="Proteomes" id="UP000245461">
    <property type="component" value="Unassembled WGS sequence"/>
</dbReference>
<feature type="binding site" evidence="2">
    <location>
        <position position="58"/>
    </location>
    <ligand>
        <name>Fe cation</name>
        <dbReference type="ChEBI" id="CHEBI:24875"/>
    </ligand>
</feature>
<dbReference type="RefSeq" id="WP_109907459.1">
    <property type="nucleotide sequence ID" value="NZ_QGLE01000012.1"/>
</dbReference>
<dbReference type="PANTHER" id="PTHR13903">
    <property type="entry name" value="PIRIN-RELATED"/>
    <property type="match status" value="1"/>
</dbReference>
<evidence type="ECO:0008006" key="8">
    <source>
        <dbReference type="Google" id="ProtNLM"/>
    </source>
</evidence>
<feature type="domain" description="Pirin N-terminal" evidence="4">
    <location>
        <begin position="20"/>
        <end position="124"/>
    </location>
</feature>
<keyword evidence="2" id="KW-0408">Iron</keyword>
<sequence>MAATELLIEARSRELAPGFMVRRILPFAARRHVGPFVFLDHMGPVDAGPRGLADVRPHPHIGLATVTWLFSGEIIHRDSLGYVQPIRPGELNWMNAGHGITHSERMPEHPDGSTTHLHGVQAWVAVPRAMEESEPFFTHVGADRLPVVFQPGARLTVIAGTAYGATAQVDIPSPLFYVEARLDTGTELALPDEYEERAIYVAGGCVTTPDGELGEGTMAVFTPGAPVTIRAETAATVMLLGGAPLDGERHIFWNFVSSDRARIEKAKADWQAGRFPRVPGETEFIPLPD</sequence>
<accession>A0A317DZD5</accession>
<keyword evidence="7" id="KW-1185">Reference proteome</keyword>
<reference evidence="6 7" key="1">
    <citation type="submission" date="2018-05" db="EMBL/GenBank/DDBJ databases">
        <title>Zavarzinia sp. HR-AS.</title>
        <authorList>
            <person name="Lee Y."/>
            <person name="Jeon C.O."/>
        </authorList>
    </citation>
    <scope>NUCLEOTIDE SEQUENCE [LARGE SCALE GENOMIC DNA]</scope>
    <source>
        <strain evidence="6 7">HR-AS</strain>
    </source>
</reference>
<evidence type="ECO:0000313" key="6">
    <source>
        <dbReference type="EMBL" id="PWR19260.1"/>
    </source>
</evidence>